<dbReference type="EMBL" id="VDBS01000055">
    <property type="protein sequence ID" value="TNB56393.1"/>
    <property type="molecule type" value="Genomic_DNA"/>
</dbReference>
<dbReference type="AlphaFoldDB" id="A0AAX2UJE7"/>
<evidence type="ECO:0000313" key="1">
    <source>
        <dbReference type="EMBL" id="TNB56393.1"/>
    </source>
</evidence>
<evidence type="ECO:0000313" key="2">
    <source>
        <dbReference type="Proteomes" id="UP000306813"/>
    </source>
</evidence>
<name>A0AAX2UJE7_9BACT</name>
<protein>
    <recommendedName>
        <fullName evidence="3">DUF5644 domain-containing protein</fullName>
    </recommendedName>
</protein>
<gene>
    <name evidence="1" type="ORF">FDW42_07505</name>
</gene>
<accession>A0AAX2UJE7</accession>
<organism evidence="1 2">
    <name type="scientific">Campylobacter helveticus</name>
    <dbReference type="NCBI Taxonomy" id="28898"/>
    <lineage>
        <taxon>Bacteria</taxon>
        <taxon>Pseudomonadati</taxon>
        <taxon>Campylobacterota</taxon>
        <taxon>Epsilonproteobacteria</taxon>
        <taxon>Campylobacterales</taxon>
        <taxon>Campylobacteraceae</taxon>
        <taxon>Campylobacter</taxon>
    </lineage>
</organism>
<dbReference type="RefSeq" id="WP_139026864.1">
    <property type="nucleotide sequence ID" value="NZ_VDBS01000055.1"/>
</dbReference>
<sequence>MPNPYDTFDPFDLSEFVCEETNYLKNFLSDPFDKDDNTFDKDEIINEYRSRYEAKLQDFFDTEYGEAYDFDLDEVFGDIQRRKINKAKKEFMLEIYSYASFGDFCSFDNYKKSAGEHNNALNYLSHIPKGFHKDLYENHQYLFDMVGMRDLKYNEVDTKVEELFFKLHNEIYTKFEAKVVELNEKLPLFVPDNLDELYFLTQHFSYDTMDLSKTLAKNHIDLADKKEEMHNLLQDEVFGSIHIPYGSQEPYDDKSMIFDNPCTEPFIDKAKELLESLNYEVAVFKVVKSENRYGEFDEYIFAYANRMDYLEGAFNHILKSGKYEFDREKSTDNFLARYGILEEDCNYSQEVNTLQRVGRANRR</sequence>
<evidence type="ECO:0008006" key="3">
    <source>
        <dbReference type="Google" id="ProtNLM"/>
    </source>
</evidence>
<reference evidence="1 2" key="1">
    <citation type="submission" date="2019-05" db="EMBL/GenBank/DDBJ databases">
        <title>Draft genomes of eight strains of Campylobacter helveticus isolated from cats and a dog in New Zealand.</title>
        <authorList>
            <person name="Bojanic K."/>
            <person name="Midwinter A.C."/>
            <person name="Biggs P.J."/>
            <person name="Acke E."/>
            <person name="Cornelius A.J."/>
            <person name="Marshall J.C."/>
        </authorList>
    </citation>
    <scope>NUCLEOTIDE SEQUENCE [LARGE SCALE GENOMIC DNA]</scope>
    <source>
        <strain evidence="1 2">ACP123b</strain>
    </source>
</reference>
<dbReference type="Proteomes" id="UP000306813">
    <property type="component" value="Unassembled WGS sequence"/>
</dbReference>
<proteinExistence type="predicted"/>
<comment type="caution">
    <text evidence="1">The sequence shown here is derived from an EMBL/GenBank/DDBJ whole genome shotgun (WGS) entry which is preliminary data.</text>
</comment>